<feature type="domain" description="HTH cro/C1-type" evidence="5">
    <location>
        <begin position="4"/>
        <end position="38"/>
    </location>
</feature>
<proteinExistence type="predicted"/>
<dbReference type="CDD" id="cd06267">
    <property type="entry name" value="PBP1_LacI_sugar_binding-like"/>
    <property type="match status" value="1"/>
</dbReference>
<dbReference type="Gene3D" id="3.40.50.2300">
    <property type="match status" value="2"/>
</dbReference>
<accession>A0A4Q0M9S0</accession>
<dbReference type="PANTHER" id="PTHR30146">
    <property type="entry name" value="LACI-RELATED TRANSCRIPTIONAL REPRESSOR"/>
    <property type="match status" value="1"/>
</dbReference>
<dbReference type="GO" id="GO:0000976">
    <property type="term" value="F:transcription cis-regulatory region binding"/>
    <property type="evidence" value="ECO:0007669"/>
    <property type="project" value="TreeGrafter"/>
</dbReference>
<sequence length="344" mass="38715">MDSINIKQLAEKLNLSTSTVSRAFRGHSDINKETKEKILAMARELNYQPNHMASNLRDKKSRTIAVIVPEIANNFFSRAINGIERIARDNGYHVQIYLTNDDFDREVAFISQLHNGRVDGIIMSVTGEANDHSYMHKFRKKSIPLVFFDRMYDDINASKVSTNDYDSSFAATKHLIDKGCTRIVYLVVNKNLSIGKMRMQGYKDALESAGLPFVENMVIDCSNELIHNIDILEGVFRVIKPDGVFASVERLAIASYYVCHNMNLKIGDDIKIICFSSLEIASLLNPPLSTITQPAYDMGVEAAKILFRQLGKIEERTGNNDENASEQVVLQSDLVIRQSTLGLK</sequence>
<evidence type="ECO:0000313" key="7">
    <source>
        <dbReference type="Proteomes" id="UP000290848"/>
    </source>
</evidence>
<gene>
    <name evidence="6" type="ORF">EKH83_11350</name>
</gene>
<dbReference type="AlphaFoldDB" id="A0A4Q0M9S0"/>
<protein>
    <submittedName>
        <fullName evidence="6">LacI family transcriptional regulator</fullName>
    </submittedName>
</protein>
<dbReference type="InterPro" id="IPR046335">
    <property type="entry name" value="LacI/GalR-like_sensor"/>
</dbReference>
<dbReference type="SUPFAM" id="SSF47413">
    <property type="entry name" value="lambda repressor-like DNA-binding domains"/>
    <property type="match status" value="1"/>
</dbReference>
<feature type="domain" description="HTH lacI-type" evidence="4">
    <location>
        <begin position="4"/>
        <end position="58"/>
    </location>
</feature>
<dbReference type="Pfam" id="PF13377">
    <property type="entry name" value="Peripla_BP_3"/>
    <property type="match status" value="1"/>
</dbReference>
<evidence type="ECO:0000256" key="3">
    <source>
        <dbReference type="ARBA" id="ARBA00023163"/>
    </source>
</evidence>
<dbReference type="GO" id="GO:0003700">
    <property type="term" value="F:DNA-binding transcription factor activity"/>
    <property type="evidence" value="ECO:0007669"/>
    <property type="project" value="TreeGrafter"/>
</dbReference>
<dbReference type="CDD" id="cd01392">
    <property type="entry name" value="HTH_LacI"/>
    <property type="match status" value="1"/>
</dbReference>
<keyword evidence="1" id="KW-0805">Transcription regulation</keyword>
<dbReference type="InterPro" id="IPR028082">
    <property type="entry name" value="Peripla_BP_I"/>
</dbReference>
<dbReference type="SMART" id="SM00354">
    <property type="entry name" value="HTH_LACI"/>
    <property type="match status" value="1"/>
</dbReference>
<dbReference type="Proteomes" id="UP000290848">
    <property type="component" value="Unassembled WGS sequence"/>
</dbReference>
<dbReference type="InterPro" id="IPR001387">
    <property type="entry name" value="Cro/C1-type_HTH"/>
</dbReference>
<evidence type="ECO:0000259" key="4">
    <source>
        <dbReference type="PROSITE" id="PS50932"/>
    </source>
</evidence>
<evidence type="ECO:0000256" key="2">
    <source>
        <dbReference type="ARBA" id="ARBA00023125"/>
    </source>
</evidence>
<reference evidence="6 7" key="1">
    <citation type="submission" date="2018-12" db="EMBL/GenBank/DDBJ databases">
        <title>The Draft Genome Sequence of the Soil Bacterium Pedobacter tournemirensis R1.</title>
        <authorList>
            <person name="He J."/>
        </authorList>
    </citation>
    <scope>NUCLEOTIDE SEQUENCE [LARGE SCALE GENOMIC DNA]</scope>
    <source>
        <strain evidence="6 7">R1</strain>
    </source>
</reference>
<dbReference type="PROSITE" id="PS50932">
    <property type="entry name" value="HTH_LACI_2"/>
    <property type="match status" value="1"/>
</dbReference>
<comment type="caution">
    <text evidence="6">The sequence shown here is derived from an EMBL/GenBank/DDBJ whole genome shotgun (WGS) entry which is preliminary data.</text>
</comment>
<keyword evidence="2" id="KW-0238">DNA-binding</keyword>
<dbReference type="InterPro" id="IPR010982">
    <property type="entry name" value="Lambda_DNA-bd_dom_sf"/>
</dbReference>
<evidence type="ECO:0000256" key="1">
    <source>
        <dbReference type="ARBA" id="ARBA00023015"/>
    </source>
</evidence>
<evidence type="ECO:0000259" key="5">
    <source>
        <dbReference type="PROSITE" id="PS50943"/>
    </source>
</evidence>
<dbReference type="Pfam" id="PF00356">
    <property type="entry name" value="LacI"/>
    <property type="match status" value="1"/>
</dbReference>
<dbReference type="EMBL" id="RXOC01000006">
    <property type="protein sequence ID" value="RXF69835.1"/>
    <property type="molecule type" value="Genomic_DNA"/>
</dbReference>
<dbReference type="PANTHER" id="PTHR30146:SF109">
    <property type="entry name" value="HTH-TYPE TRANSCRIPTIONAL REGULATOR GALS"/>
    <property type="match status" value="1"/>
</dbReference>
<dbReference type="Gene3D" id="1.10.260.40">
    <property type="entry name" value="lambda repressor-like DNA-binding domains"/>
    <property type="match status" value="1"/>
</dbReference>
<organism evidence="6 7">
    <name type="scientific">Arcticibacter tournemirensis</name>
    <dbReference type="NCBI Taxonomy" id="699437"/>
    <lineage>
        <taxon>Bacteria</taxon>
        <taxon>Pseudomonadati</taxon>
        <taxon>Bacteroidota</taxon>
        <taxon>Sphingobacteriia</taxon>
        <taxon>Sphingobacteriales</taxon>
        <taxon>Sphingobacteriaceae</taxon>
        <taxon>Arcticibacter</taxon>
    </lineage>
</organism>
<dbReference type="SUPFAM" id="SSF53822">
    <property type="entry name" value="Periplasmic binding protein-like I"/>
    <property type="match status" value="1"/>
</dbReference>
<dbReference type="RefSeq" id="WP_128769537.1">
    <property type="nucleotide sequence ID" value="NZ_RXOC01000006.1"/>
</dbReference>
<keyword evidence="3" id="KW-0804">Transcription</keyword>
<evidence type="ECO:0000313" key="6">
    <source>
        <dbReference type="EMBL" id="RXF69835.1"/>
    </source>
</evidence>
<dbReference type="InterPro" id="IPR000843">
    <property type="entry name" value="HTH_LacI"/>
</dbReference>
<name>A0A4Q0M9S0_9SPHI</name>
<dbReference type="PROSITE" id="PS50943">
    <property type="entry name" value="HTH_CROC1"/>
    <property type="match status" value="1"/>
</dbReference>